<organism evidence="5 6">
    <name type="scientific">Chitinivorax tropicus</name>
    <dbReference type="NCBI Taxonomy" id="714531"/>
    <lineage>
        <taxon>Bacteria</taxon>
        <taxon>Pseudomonadati</taxon>
        <taxon>Pseudomonadota</taxon>
        <taxon>Betaproteobacteria</taxon>
        <taxon>Chitinivorax</taxon>
    </lineage>
</organism>
<comment type="caution">
    <text evidence="5">The sequence shown here is derived from an EMBL/GenBank/DDBJ whole genome shotgun (WGS) entry which is preliminary data.</text>
</comment>
<protein>
    <submittedName>
        <fullName evidence="5">KipI family sensor histidine kinase inhibitor</fullName>
    </submittedName>
</protein>
<dbReference type="AlphaFoldDB" id="A0A840MTE8"/>
<dbReference type="PANTHER" id="PTHR34698">
    <property type="entry name" value="5-OXOPROLINASE SUBUNIT B"/>
    <property type="match status" value="1"/>
</dbReference>
<dbReference type="InterPro" id="IPR010016">
    <property type="entry name" value="PxpB"/>
</dbReference>
<evidence type="ECO:0000259" key="4">
    <source>
        <dbReference type="SMART" id="SM00796"/>
    </source>
</evidence>
<gene>
    <name evidence="5" type="ORF">HNQ59_003678</name>
</gene>
<dbReference type="SUPFAM" id="SSF50891">
    <property type="entry name" value="Cyclophilin-like"/>
    <property type="match status" value="1"/>
</dbReference>
<proteinExistence type="predicted"/>
<dbReference type="NCBIfam" id="TIGR00370">
    <property type="entry name" value="5-oxoprolinase subunit PxpB"/>
    <property type="match status" value="1"/>
</dbReference>
<dbReference type="Gene3D" id="2.40.100.10">
    <property type="entry name" value="Cyclophilin-like"/>
    <property type="match status" value="1"/>
</dbReference>
<dbReference type="PANTHER" id="PTHR34698:SF2">
    <property type="entry name" value="5-OXOPROLINASE SUBUNIT B"/>
    <property type="match status" value="1"/>
</dbReference>
<feature type="domain" description="Carboxyltransferase" evidence="4">
    <location>
        <begin position="6"/>
        <end position="204"/>
    </location>
</feature>
<dbReference type="InterPro" id="IPR003833">
    <property type="entry name" value="CT_C_D"/>
</dbReference>
<evidence type="ECO:0000256" key="2">
    <source>
        <dbReference type="ARBA" id="ARBA00022801"/>
    </source>
</evidence>
<dbReference type="Proteomes" id="UP000575898">
    <property type="component" value="Unassembled WGS sequence"/>
</dbReference>
<evidence type="ECO:0000256" key="3">
    <source>
        <dbReference type="ARBA" id="ARBA00022840"/>
    </source>
</evidence>
<evidence type="ECO:0000313" key="6">
    <source>
        <dbReference type="Proteomes" id="UP000575898"/>
    </source>
</evidence>
<dbReference type="SMART" id="SM00796">
    <property type="entry name" value="AHS1"/>
    <property type="match status" value="1"/>
</dbReference>
<reference evidence="5 6" key="1">
    <citation type="submission" date="2020-08" db="EMBL/GenBank/DDBJ databases">
        <title>Genomic Encyclopedia of Type Strains, Phase IV (KMG-IV): sequencing the most valuable type-strain genomes for metagenomic binning, comparative biology and taxonomic classification.</title>
        <authorList>
            <person name="Goeker M."/>
        </authorList>
    </citation>
    <scope>NUCLEOTIDE SEQUENCE [LARGE SCALE GENOMIC DNA]</scope>
    <source>
        <strain evidence="5 6">DSM 27165</strain>
    </source>
</reference>
<dbReference type="Gene3D" id="3.30.1360.40">
    <property type="match status" value="1"/>
</dbReference>
<name>A0A840MTE8_9PROT</name>
<dbReference type="Pfam" id="PF02682">
    <property type="entry name" value="CT_C_D"/>
    <property type="match status" value="1"/>
</dbReference>
<keyword evidence="3" id="KW-0067">ATP-binding</keyword>
<sequence>MSLVDTRFYLLGERAAVLESPAPANLVCQRRIWWLAAQLRRQSIFIDVVPGMNNLTVTFDPQTQSGDDILADLQGQWLTAEAAAPAPHIIELPVCYGGEDGPDLPEVARHTGLSQKAVIEQHSQAAYTVFFLGFRPGFAYMGGLPPALATPRRNEPRLMVRAGSIGIGGAQTGIYPANCPGGWQLIGRTHTPLFDLERDPPSLLLPGDQVRFIQVCHV</sequence>
<dbReference type="SUPFAM" id="SSF160467">
    <property type="entry name" value="PH0987 N-terminal domain-like"/>
    <property type="match status" value="1"/>
</dbReference>
<evidence type="ECO:0000313" key="5">
    <source>
        <dbReference type="EMBL" id="MBB5020359.1"/>
    </source>
</evidence>
<keyword evidence="6" id="KW-1185">Reference proteome</keyword>
<dbReference type="GO" id="GO:0016787">
    <property type="term" value="F:hydrolase activity"/>
    <property type="evidence" value="ECO:0007669"/>
    <property type="project" value="UniProtKB-KW"/>
</dbReference>
<dbReference type="GO" id="GO:0005524">
    <property type="term" value="F:ATP binding"/>
    <property type="evidence" value="ECO:0007669"/>
    <property type="project" value="UniProtKB-KW"/>
</dbReference>
<dbReference type="InterPro" id="IPR029000">
    <property type="entry name" value="Cyclophilin-like_dom_sf"/>
</dbReference>
<accession>A0A840MTE8</accession>
<evidence type="ECO:0000256" key="1">
    <source>
        <dbReference type="ARBA" id="ARBA00022741"/>
    </source>
</evidence>
<keyword evidence="2" id="KW-0378">Hydrolase</keyword>
<dbReference type="EMBL" id="JACHHY010000032">
    <property type="protein sequence ID" value="MBB5020359.1"/>
    <property type="molecule type" value="Genomic_DNA"/>
</dbReference>
<keyword evidence="1" id="KW-0547">Nucleotide-binding</keyword>